<dbReference type="EMBL" id="QEKH01000032">
    <property type="protein sequence ID" value="PVY37210.1"/>
    <property type="molecule type" value="Genomic_DNA"/>
</dbReference>
<evidence type="ECO:0000313" key="3">
    <source>
        <dbReference type="Proteomes" id="UP000245959"/>
    </source>
</evidence>
<dbReference type="RefSeq" id="WP_116885401.1">
    <property type="nucleotide sequence ID" value="NZ_CABMMC010000001.1"/>
</dbReference>
<gene>
    <name evidence="2" type="ORF">C8D82_13248</name>
</gene>
<dbReference type="GeneID" id="78296681"/>
<dbReference type="AlphaFoldDB" id="A0A2U1ALE3"/>
<sequence>MTAKEKTSPATGKYDPDTVRRWALRRLMAAVDSALDLSRCNDPDYLATLAPTQTDKIKRIVYGNHGNIVSVEPVALVDMLKVAADIAGIKAATAPKDDDKKRKGMKLLIEEKKQPAPAVRKSVDPLSKVLGVK</sequence>
<name>A0A2U1ALE3_9BACT</name>
<keyword evidence="3" id="KW-1185">Reference proteome</keyword>
<dbReference type="Proteomes" id="UP000245959">
    <property type="component" value="Unassembled WGS sequence"/>
</dbReference>
<comment type="caution">
    <text evidence="2">The sequence shown here is derived from an EMBL/GenBank/DDBJ whole genome shotgun (WGS) entry which is preliminary data.</text>
</comment>
<evidence type="ECO:0000313" key="2">
    <source>
        <dbReference type="EMBL" id="PVY37210.1"/>
    </source>
</evidence>
<proteinExistence type="predicted"/>
<organism evidence="2 3">
    <name type="scientific">Victivallis vadensis</name>
    <dbReference type="NCBI Taxonomy" id="172901"/>
    <lineage>
        <taxon>Bacteria</taxon>
        <taxon>Pseudomonadati</taxon>
        <taxon>Lentisphaerota</taxon>
        <taxon>Lentisphaeria</taxon>
        <taxon>Victivallales</taxon>
        <taxon>Victivallaceae</taxon>
        <taxon>Victivallis</taxon>
    </lineage>
</organism>
<evidence type="ECO:0000256" key="1">
    <source>
        <dbReference type="SAM" id="MobiDB-lite"/>
    </source>
</evidence>
<protein>
    <submittedName>
        <fullName evidence="2">Uncharacterized protein</fullName>
    </submittedName>
</protein>
<feature type="region of interest" description="Disordered" evidence="1">
    <location>
        <begin position="93"/>
        <end position="121"/>
    </location>
</feature>
<reference evidence="2 3" key="1">
    <citation type="submission" date="2018-04" db="EMBL/GenBank/DDBJ databases">
        <title>Genomic Encyclopedia of Type Strains, Phase IV (KMG-IV): sequencing the most valuable type-strain genomes for metagenomic binning, comparative biology and taxonomic classification.</title>
        <authorList>
            <person name="Goeker M."/>
        </authorList>
    </citation>
    <scope>NUCLEOTIDE SEQUENCE [LARGE SCALE GENOMIC DNA]</scope>
    <source>
        <strain evidence="2 3">DSM 14823</strain>
    </source>
</reference>
<accession>A0A2U1ALE3</accession>